<dbReference type="AlphaFoldDB" id="A2FPS2"/>
<protein>
    <submittedName>
        <fullName evidence="1">Uncharacterized protein</fullName>
    </submittedName>
</protein>
<dbReference type="VEuPathDB" id="TrichDB:TVAGG3_0494540"/>
<keyword evidence="2" id="KW-1185">Reference proteome</keyword>
<reference evidence="1" key="1">
    <citation type="submission" date="2006-10" db="EMBL/GenBank/DDBJ databases">
        <authorList>
            <person name="Amadeo P."/>
            <person name="Zhao Q."/>
            <person name="Wortman J."/>
            <person name="Fraser-Liggett C."/>
            <person name="Carlton J."/>
        </authorList>
    </citation>
    <scope>NUCLEOTIDE SEQUENCE</scope>
    <source>
        <strain evidence="1">G3</strain>
    </source>
</reference>
<proteinExistence type="predicted"/>
<sequence>MKNISDFGSETKGIINHKNALPAELKDVEIHMEALNSSDQDIIIEELKYFNNLVSKSKIQTQKYLLEAGLVEKLFQFFYETTNIAILTYTLHLILLFTNNELINIDLNQFEPFCNRVLGIFTTHELQIYRYLFDILIYFGNKTTGFTDYMLEQFVIDELTETWICEKDELTESMILNAKLIDSLLHTKFKVENIDPFIFKIQSIIATEIPETLKYIISSLIIVQKLGGIIKYGPTQKKFFTKSLMELESAKNLLQLLAQPQSSKLFDDLWNPEFRNILIGACLQIGQDLPEYFGYFLIQIADKWKPLSDDPIISFLILLISNGTFIQRLAASTYIQKLFSYGDLDFIVDLIDMKLMACLVALIQDSNDQLLEISINIATMAVITFQKIGEELSTIPFFDQFMESIEEIDEDDIPVQLGEKIANIKEMVSSKEETDK</sequence>
<dbReference type="Proteomes" id="UP000001542">
    <property type="component" value="Unassembled WGS sequence"/>
</dbReference>
<organism evidence="1 2">
    <name type="scientific">Trichomonas vaginalis (strain ATCC PRA-98 / G3)</name>
    <dbReference type="NCBI Taxonomy" id="412133"/>
    <lineage>
        <taxon>Eukaryota</taxon>
        <taxon>Metamonada</taxon>
        <taxon>Parabasalia</taxon>
        <taxon>Trichomonadida</taxon>
        <taxon>Trichomonadidae</taxon>
        <taxon>Trichomonas</taxon>
    </lineage>
</organism>
<dbReference type="InParanoid" id="A2FPS2"/>
<accession>A2FPS2</accession>
<dbReference type="InterPro" id="IPR011989">
    <property type="entry name" value="ARM-like"/>
</dbReference>
<dbReference type="InterPro" id="IPR016024">
    <property type="entry name" value="ARM-type_fold"/>
</dbReference>
<dbReference type="EMBL" id="DS113930">
    <property type="protein sequence ID" value="EAX93102.1"/>
    <property type="molecule type" value="Genomic_DNA"/>
</dbReference>
<dbReference type="SMR" id="A2FPS2"/>
<dbReference type="KEGG" id="tva:4750820"/>
<evidence type="ECO:0000313" key="1">
    <source>
        <dbReference type="EMBL" id="EAX93102.1"/>
    </source>
</evidence>
<gene>
    <name evidence="1" type="ORF">TVAG_261120</name>
</gene>
<evidence type="ECO:0000313" key="2">
    <source>
        <dbReference type="Proteomes" id="UP000001542"/>
    </source>
</evidence>
<dbReference type="RefSeq" id="XP_001306032.1">
    <property type="nucleotide sequence ID" value="XM_001306031.1"/>
</dbReference>
<reference evidence="1" key="2">
    <citation type="journal article" date="2007" name="Science">
        <title>Draft genome sequence of the sexually transmitted pathogen Trichomonas vaginalis.</title>
        <authorList>
            <person name="Carlton J.M."/>
            <person name="Hirt R.P."/>
            <person name="Silva J.C."/>
            <person name="Delcher A.L."/>
            <person name="Schatz M."/>
            <person name="Zhao Q."/>
            <person name="Wortman J.R."/>
            <person name="Bidwell S.L."/>
            <person name="Alsmark U.C.M."/>
            <person name="Besteiro S."/>
            <person name="Sicheritz-Ponten T."/>
            <person name="Noel C.J."/>
            <person name="Dacks J.B."/>
            <person name="Foster P.G."/>
            <person name="Simillion C."/>
            <person name="Van de Peer Y."/>
            <person name="Miranda-Saavedra D."/>
            <person name="Barton G.J."/>
            <person name="Westrop G.D."/>
            <person name="Mueller S."/>
            <person name="Dessi D."/>
            <person name="Fiori P.L."/>
            <person name="Ren Q."/>
            <person name="Paulsen I."/>
            <person name="Zhang H."/>
            <person name="Bastida-Corcuera F.D."/>
            <person name="Simoes-Barbosa A."/>
            <person name="Brown M.T."/>
            <person name="Hayes R.D."/>
            <person name="Mukherjee M."/>
            <person name="Okumura C.Y."/>
            <person name="Schneider R."/>
            <person name="Smith A.J."/>
            <person name="Vanacova S."/>
            <person name="Villalvazo M."/>
            <person name="Haas B.J."/>
            <person name="Pertea M."/>
            <person name="Feldblyum T.V."/>
            <person name="Utterback T.R."/>
            <person name="Shu C.L."/>
            <person name="Osoegawa K."/>
            <person name="de Jong P.J."/>
            <person name="Hrdy I."/>
            <person name="Horvathova L."/>
            <person name="Zubacova Z."/>
            <person name="Dolezal P."/>
            <person name="Malik S.B."/>
            <person name="Logsdon J.M. Jr."/>
            <person name="Henze K."/>
            <person name="Gupta A."/>
            <person name="Wang C.C."/>
            <person name="Dunne R.L."/>
            <person name="Upcroft J.A."/>
            <person name="Upcroft P."/>
            <person name="White O."/>
            <person name="Salzberg S.L."/>
            <person name="Tang P."/>
            <person name="Chiu C.-H."/>
            <person name="Lee Y.-S."/>
            <person name="Embley T.M."/>
            <person name="Coombs G.H."/>
            <person name="Mottram J.C."/>
            <person name="Tachezy J."/>
            <person name="Fraser-Liggett C.M."/>
            <person name="Johnson P.J."/>
        </authorList>
    </citation>
    <scope>NUCLEOTIDE SEQUENCE [LARGE SCALE GENOMIC DNA]</scope>
    <source>
        <strain evidence="1">G3</strain>
    </source>
</reference>
<dbReference type="SUPFAM" id="SSF48371">
    <property type="entry name" value="ARM repeat"/>
    <property type="match status" value="1"/>
</dbReference>
<name>A2FPS2_TRIV3</name>
<dbReference type="VEuPathDB" id="TrichDB:TVAG_261120"/>
<dbReference type="Gene3D" id="1.25.10.10">
    <property type="entry name" value="Leucine-rich Repeat Variant"/>
    <property type="match status" value="1"/>
</dbReference>